<dbReference type="EMBL" id="LAZR01037432">
    <property type="protein sequence ID" value="KKL22221.1"/>
    <property type="molecule type" value="Genomic_DNA"/>
</dbReference>
<organism evidence="1">
    <name type="scientific">marine sediment metagenome</name>
    <dbReference type="NCBI Taxonomy" id="412755"/>
    <lineage>
        <taxon>unclassified sequences</taxon>
        <taxon>metagenomes</taxon>
        <taxon>ecological metagenomes</taxon>
    </lineage>
</organism>
<dbReference type="AlphaFoldDB" id="A0A0F9DX00"/>
<comment type="caution">
    <text evidence="1">The sequence shown here is derived from an EMBL/GenBank/DDBJ whole genome shotgun (WGS) entry which is preliminary data.</text>
</comment>
<accession>A0A0F9DX00</accession>
<name>A0A0F9DX00_9ZZZZ</name>
<proteinExistence type="predicted"/>
<reference evidence="1" key="1">
    <citation type="journal article" date="2015" name="Nature">
        <title>Complex archaea that bridge the gap between prokaryotes and eukaryotes.</title>
        <authorList>
            <person name="Spang A."/>
            <person name="Saw J.H."/>
            <person name="Jorgensen S.L."/>
            <person name="Zaremba-Niedzwiedzka K."/>
            <person name="Martijn J."/>
            <person name="Lind A.E."/>
            <person name="van Eijk R."/>
            <person name="Schleper C."/>
            <person name="Guy L."/>
            <person name="Ettema T.J."/>
        </authorList>
    </citation>
    <scope>NUCLEOTIDE SEQUENCE</scope>
</reference>
<evidence type="ECO:0000313" key="1">
    <source>
        <dbReference type="EMBL" id="KKL22221.1"/>
    </source>
</evidence>
<feature type="non-terminal residue" evidence="1">
    <location>
        <position position="344"/>
    </location>
</feature>
<sequence length="344" mass="37562">MVSKPKHVGTIRIGTTDALGEDYLLAETDEQQAWQEQYLHEPPWAEGLPPMLSSPQETWHLGGLKSKEGVPGTSEYGQNTDTRFPFRLLPGPEVTTITLTGATDPPTSIFEALGRIWIVGGRHVFRVDPSDDSIQDSKDFGASVDGVMGLKWEDDTGLVTTDEADQSLWEVTALGSPDTWAQAAAGIAPYRLASGIDRLFGIEDSGLLRNVVTGLDPLVAINWADRIQCGEKSTKPTGLLAFEKTVLAGKPEGLFGVSPEGKGVPLIKRMIRDDNNCLGMRMHEPFALIPHSRGVYRFLPGLVESMGIEKELMNESPIVGRFKDFATDNQWLRGLLAVGSDTYI</sequence>
<gene>
    <name evidence="1" type="ORF">LCGC14_2437620</name>
</gene>
<protein>
    <submittedName>
        <fullName evidence="1">Uncharacterized protein</fullName>
    </submittedName>
</protein>